<comment type="similarity">
    <text evidence="5">Belongs to the SAT4 family.</text>
</comment>
<feature type="transmembrane region" description="Helical" evidence="7">
    <location>
        <begin position="12"/>
        <end position="33"/>
    </location>
</feature>
<evidence type="ECO:0000256" key="2">
    <source>
        <dbReference type="ARBA" id="ARBA00022692"/>
    </source>
</evidence>
<evidence type="ECO:0000256" key="4">
    <source>
        <dbReference type="ARBA" id="ARBA00023136"/>
    </source>
</evidence>
<evidence type="ECO:0000259" key="8">
    <source>
        <dbReference type="Pfam" id="PF20684"/>
    </source>
</evidence>
<evidence type="ECO:0000256" key="5">
    <source>
        <dbReference type="ARBA" id="ARBA00038359"/>
    </source>
</evidence>
<feature type="region of interest" description="Disordered" evidence="6">
    <location>
        <begin position="279"/>
        <end position="308"/>
    </location>
</feature>
<feature type="transmembrane region" description="Helical" evidence="7">
    <location>
        <begin position="124"/>
        <end position="145"/>
    </location>
</feature>
<feature type="domain" description="Rhodopsin" evidence="8">
    <location>
        <begin position="29"/>
        <end position="268"/>
    </location>
</feature>
<gene>
    <name evidence="9" type="ORF">QBC35DRAFT_467775</name>
</gene>
<reference evidence="9" key="2">
    <citation type="submission" date="2023-05" db="EMBL/GenBank/DDBJ databases">
        <authorList>
            <consortium name="Lawrence Berkeley National Laboratory"/>
            <person name="Steindorff A."/>
            <person name="Hensen N."/>
            <person name="Bonometti L."/>
            <person name="Westerberg I."/>
            <person name="Brannstrom I.O."/>
            <person name="Guillou S."/>
            <person name="Cros-Aarteil S."/>
            <person name="Calhoun S."/>
            <person name="Haridas S."/>
            <person name="Kuo A."/>
            <person name="Mondo S."/>
            <person name="Pangilinan J."/>
            <person name="Riley R."/>
            <person name="Labutti K."/>
            <person name="Andreopoulos B."/>
            <person name="Lipzen A."/>
            <person name="Chen C."/>
            <person name="Yanf M."/>
            <person name="Daum C."/>
            <person name="Ng V."/>
            <person name="Clum A."/>
            <person name="Ohm R."/>
            <person name="Martin F."/>
            <person name="Silar P."/>
            <person name="Natvig D."/>
            <person name="Lalanne C."/>
            <person name="Gautier V."/>
            <person name="Ament-Velasquez S.L."/>
            <person name="Kruys A."/>
            <person name="Hutchinson M.I."/>
            <person name="Powell A.J."/>
            <person name="Barry K."/>
            <person name="Miller A.N."/>
            <person name="Grigoriev I.V."/>
            <person name="Debuchy R."/>
            <person name="Gladieux P."/>
            <person name="Thoren M.H."/>
            <person name="Johannesson H."/>
        </authorList>
    </citation>
    <scope>NUCLEOTIDE SEQUENCE</scope>
    <source>
        <strain evidence="9">PSN309</strain>
    </source>
</reference>
<comment type="subcellular location">
    <subcellularLocation>
        <location evidence="1">Membrane</location>
        <topology evidence="1">Multi-pass membrane protein</topology>
    </subcellularLocation>
</comment>
<reference evidence="9" key="1">
    <citation type="journal article" date="2023" name="Mol. Phylogenet. Evol.">
        <title>Genome-scale phylogeny and comparative genomics of the fungal order Sordariales.</title>
        <authorList>
            <person name="Hensen N."/>
            <person name="Bonometti L."/>
            <person name="Westerberg I."/>
            <person name="Brannstrom I.O."/>
            <person name="Guillou S."/>
            <person name="Cros-Aarteil S."/>
            <person name="Calhoun S."/>
            <person name="Haridas S."/>
            <person name="Kuo A."/>
            <person name="Mondo S."/>
            <person name="Pangilinan J."/>
            <person name="Riley R."/>
            <person name="LaButti K."/>
            <person name="Andreopoulos B."/>
            <person name="Lipzen A."/>
            <person name="Chen C."/>
            <person name="Yan M."/>
            <person name="Daum C."/>
            <person name="Ng V."/>
            <person name="Clum A."/>
            <person name="Steindorff A."/>
            <person name="Ohm R.A."/>
            <person name="Martin F."/>
            <person name="Silar P."/>
            <person name="Natvig D.O."/>
            <person name="Lalanne C."/>
            <person name="Gautier V."/>
            <person name="Ament-Velasquez S.L."/>
            <person name="Kruys A."/>
            <person name="Hutchinson M.I."/>
            <person name="Powell A.J."/>
            <person name="Barry K."/>
            <person name="Miller A.N."/>
            <person name="Grigoriev I.V."/>
            <person name="Debuchy R."/>
            <person name="Gladieux P."/>
            <person name="Hiltunen Thoren M."/>
            <person name="Johannesson H."/>
        </authorList>
    </citation>
    <scope>NUCLEOTIDE SEQUENCE</scope>
    <source>
        <strain evidence="9">PSN309</strain>
    </source>
</reference>
<dbReference type="GO" id="GO:0016020">
    <property type="term" value="C:membrane"/>
    <property type="evidence" value="ECO:0007669"/>
    <property type="project" value="UniProtKB-SubCell"/>
</dbReference>
<comment type="caution">
    <text evidence="9">The sequence shown here is derived from an EMBL/GenBank/DDBJ whole genome shotgun (WGS) entry which is preliminary data.</text>
</comment>
<keyword evidence="2 7" id="KW-0812">Transmembrane</keyword>
<name>A0AAN6WJL6_9PEZI</name>
<evidence type="ECO:0000313" key="9">
    <source>
        <dbReference type="EMBL" id="KAK4182848.1"/>
    </source>
</evidence>
<dbReference type="AlphaFoldDB" id="A0AAN6WJL6"/>
<feature type="transmembrane region" description="Helical" evidence="7">
    <location>
        <begin position="169"/>
        <end position="192"/>
    </location>
</feature>
<evidence type="ECO:0000313" key="10">
    <source>
        <dbReference type="Proteomes" id="UP001302126"/>
    </source>
</evidence>
<evidence type="ECO:0000256" key="3">
    <source>
        <dbReference type="ARBA" id="ARBA00022989"/>
    </source>
</evidence>
<dbReference type="Proteomes" id="UP001302126">
    <property type="component" value="Unassembled WGS sequence"/>
</dbReference>
<feature type="transmembrane region" description="Helical" evidence="7">
    <location>
        <begin position="85"/>
        <end position="112"/>
    </location>
</feature>
<feature type="transmembrane region" description="Helical" evidence="7">
    <location>
        <begin position="204"/>
        <end position="225"/>
    </location>
</feature>
<protein>
    <recommendedName>
        <fullName evidence="8">Rhodopsin domain-containing protein</fullName>
    </recommendedName>
</protein>
<organism evidence="9 10">
    <name type="scientific">Podospora australis</name>
    <dbReference type="NCBI Taxonomy" id="1536484"/>
    <lineage>
        <taxon>Eukaryota</taxon>
        <taxon>Fungi</taxon>
        <taxon>Dikarya</taxon>
        <taxon>Ascomycota</taxon>
        <taxon>Pezizomycotina</taxon>
        <taxon>Sordariomycetes</taxon>
        <taxon>Sordariomycetidae</taxon>
        <taxon>Sordariales</taxon>
        <taxon>Podosporaceae</taxon>
        <taxon>Podospora</taxon>
    </lineage>
</organism>
<evidence type="ECO:0000256" key="7">
    <source>
        <dbReference type="SAM" id="Phobius"/>
    </source>
</evidence>
<keyword evidence="10" id="KW-1185">Reference proteome</keyword>
<dbReference type="InterPro" id="IPR049326">
    <property type="entry name" value="Rhodopsin_dom_fungi"/>
</dbReference>
<keyword evidence="4 7" id="KW-0472">Membrane</keyword>
<dbReference type="PANTHER" id="PTHR33048">
    <property type="entry name" value="PTH11-LIKE INTEGRAL MEMBRANE PROTEIN (AFU_ORTHOLOGUE AFUA_5G11245)"/>
    <property type="match status" value="1"/>
</dbReference>
<dbReference type="PANTHER" id="PTHR33048:SF123">
    <property type="entry name" value="INTEGRAL MEMBRANE PROTEIN"/>
    <property type="match status" value="1"/>
</dbReference>
<proteinExistence type="inferred from homology"/>
<feature type="transmembrane region" description="Helical" evidence="7">
    <location>
        <begin position="45"/>
        <end position="65"/>
    </location>
</feature>
<sequence>MVRSDKTRQDELVITASVFTSISVMLVTLRMFVRGWIMNKLGSDDWTLLVALFFACGYFVEIILAKFEGLGFAMGTLTFDNMQNQIKITLSIQCTYYACVTFVKFSILCMYLRLFAAADNLRRTAIGLIVFHALFFVVCLSVTLAQCQPIGKMWDLLGELKGTCINTTAFFYFTSSFNILTDIIILGLPIKTLLGINRPQKEKIALVSIFGIGTFATITSIIRLHTIYTYTLAVDPFQEGILVNLWSVLEVNVAIICATAPALKPLFHPEALRKIKQASSGSGSSYVPPNRSEYEFHSRGRSGLGSRTGIKSKMSVQQSFTTVTHEENIQMGRVIPFGSTTTKITGGDDSDALSAVSTKRVLED</sequence>
<dbReference type="EMBL" id="MU864604">
    <property type="protein sequence ID" value="KAK4182848.1"/>
    <property type="molecule type" value="Genomic_DNA"/>
</dbReference>
<evidence type="ECO:0000256" key="6">
    <source>
        <dbReference type="SAM" id="MobiDB-lite"/>
    </source>
</evidence>
<dbReference type="Pfam" id="PF20684">
    <property type="entry name" value="Fung_rhodopsin"/>
    <property type="match status" value="1"/>
</dbReference>
<evidence type="ECO:0000256" key="1">
    <source>
        <dbReference type="ARBA" id="ARBA00004141"/>
    </source>
</evidence>
<feature type="transmembrane region" description="Helical" evidence="7">
    <location>
        <begin position="245"/>
        <end position="267"/>
    </location>
</feature>
<accession>A0AAN6WJL6</accession>
<keyword evidence="3 7" id="KW-1133">Transmembrane helix</keyword>
<dbReference type="InterPro" id="IPR052337">
    <property type="entry name" value="SAT4-like"/>
</dbReference>